<comment type="caution">
    <text evidence="1">The sequence shown here is derived from an EMBL/GenBank/DDBJ whole genome shotgun (WGS) entry which is preliminary data.</text>
</comment>
<gene>
    <name evidence="1" type="ORF">JOF42_001326</name>
</gene>
<dbReference type="SUPFAM" id="SSF55144">
    <property type="entry name" value="LigT-like"/>
    <property type="match status" value="1"/>
</dbReference>
<proteinExistence type="predicted"/>
<evidence type="ECO:0000313" key="2">
    <source>
        <dbReference type="Proteomes" id="UP000703720"/>
    </source>
</evidence>
<name>A0ABS4WP59_9MICO</name>
<dbReference type="Gene3D" id="3.90.1140.10">
    <property type="entry name" value="Cyclic phosphodiesterase"/>
    <property type="match status" value="1"/>
</dbReference>
<evidence type="ECO:0008006" key="3">
    <source>
        <dbReference type="Google" id="ProtNLM"/>
    </source>
</evidence>
<dbReference type="InterPro" id="IPR009097">
    <property type="entry name" value="Cyclic_Pdiesterase"/>
</dbReference>
<evidence type="ECO:0000313" key="1">
    <source>
        <dbReference type="EMBL" id="MBP2377831.1"/>
    </source>
</evidence>
<keyword evidence="2" id="KW-1185">Reference proteome</keyword>
<protein>
    <recommendedName>
        <fullName evidence="3">2'-5' RNA ligase family protein</fullName>
    </recommendedName>
</protein>
<dbReference type="RefSeq" id="WP_245340739.1">
    <property type="nucleotide sequence ID" value="NZ_BAAAIO010000001.1"/>
</dbReference>
<accession>A0ABS4WP59</accession>
<sequence>MRRPFMSSPAQLASLEGQQYLVLRPTRAVSDVYRAEQRSALGRMDAPHPHTEHVTLRAFHEPERREELLTLIREWAVAQRPVEVIAEAVDVFPTPWQTVILRLTRTSSLVSAYANLSTALETTDFRRLDERSTAEWTFHLSVIYAKTLSVAAWTELSHKSRRSLSKRPAETISEAEFVWYEDGVEHAEVIPFGLRSFR</sequence>
<dbReference type="EMBL" id="JAGIOA010000001">
    <property type="protein sequence ID" value="MBP2377831.1"/>
    <property type="molecule type" value="Genomic_DNA"/>
</dbReference>
<dbReference type="Pfam" id="PF13563">
    <property type="entry name" value="2_5_RNA_ligase2"/>
    <property type="match status" value="1"/>
</dbReference>
<dbReference type="Proteomes" id="UP000703720">
    <property type="component" value="Unassembled WGS sequence"/>
</dbReference>
<organism evidence="1 2">
    <name type="scientific">Microbacterium phyllosphaerae</name>
    <dbReference type="NCBI Taxonomy" id="124798"/>
    <lineage>
        <taxon>Bacteria</taxon>
        <taxon>Bacillati</taxon>
        <taxon>Actinomycetota</taxon>
        <taxon>Actinomycetes</taxon>
        <taxon>Micrococcales</taxon>
        <taxon>Microbacteriaceae</taxon>
        <taxon>Microbacterium</taxon>
    </lineage>
</organism>
<reference evidence="1 2" key="1">
    <citation type="submission" date="2021-03" db="EMBL/GenBank/DDBJ databases">
        <title>Sequencing the genomes of 1000 actinobacteria strains.</title>
        <authorList>
            <person name="Klenk H.-P."/>
        </authorList>
    </citation>
    <scope>NUCLEOTIDE SEQUENCE [LARGE SCALE GENOMIC DNA]</scope>
    <source>
        <strain evidence="1 2">DSM 13468</strain>
    </source>
</reference>